<dbReference type="Pfam" id="PF14277">
    <property type="entry name" value="DUF4364"/>
    <property type="match status" value="1"/>
</dbReference>
<proteinExistence type="predicted"/>
<keyword evidence="2" id="KW-1185">Reference proteome</keyword>
<dbReference type="RefSeq" id="WP_045169900.1">
    <property type="nucleotide sequence ID" value="NZ_CP113865.1"/>
</dbReference>
<accession>A0ABY7BQG0</accession>
<organism evidence="1 2">
    <name type="scientific">Caldicellulosiruptor morganii</name>
    <dbReference type="NCBI Taxonomy" id="1387555"/>
    <lineage>
        <taxon>Bacteria</taxon>
        <taxon>Bacillati</taxon>
        <taxon>Bacillota</taxon>
        <taxon>Bacillota incertae sedis</taxon>
        <taxon>Caldicellulosiruptorales</taxon>
        <taxon>Caldicellulosiruptoraceae</taxon>
        <taxon>Caldicellulosiruptor</taxon>
    </lineage>
</organism>
<sequence>MSNEYNEIHTLAKNKLIILYFLNKISIPISTQQLDEFILSTMYMNFFEYQQYLKELEAQKLIHRYDDELRTYIEISQSGKDVLNTLINLLPQIVLYDIEDYIKKNYRKIKINTEVYSDYKIVSPNEYIVVCSLREGNSLLFEVKVNVPHVEIAKRICRNWNKNAEVVYRLLFENLAKNHEESSQE</sequence>
<dbReference type="EMBL" id="CP113865">
    <property type="protein sequence ID" value="WAM33256.1"/>
    <property type="molecule type" value="Genomic_DNA"/>
</dbReference>
<protein>
    <submittedName>
        <fullName evidence="1">DUF4364 family protein</fullName>
    </submittedName>
</protein>
<reference evidence="1" key="1">
    <citation type="submission" date="2022-12" db="EMBL/GenBank/DDBJ databases">
        <authorList>
            <person name="Bing R.G."/>
            <person name="Willard D.J."/>
            <person name="Manesh M.J.H."/>
            <person name="Laemthong T."/>
            <person name="Crosby J.R."/>
            <person name="Kelly R.M."/>
        </authorList>
    </citation>
    <scope>NUCLEOTIDE SEQUENCE</scope>
    <source>
        <strain evidence="1">DSM 8990</strain>
    </source>
</reference>
<evidence type="ECO:0000313" key="1">
    <source>
        <dbReference type="EMBL" id="WAM33256.1"/>
    </source>
</evidence>
<evidence type="ECO:0000313" key="2">
    <source>
        <dbReference type="Proteomes" id="UP001164909"/>
    </source>
</evidence>
<name>A0ABY7BQG0_9FIRM</name>
<dbReference type="InterPro" id="IPR025374">
    <property type="entry name" value="DUF4364"/>
</dbReference>
<dbReference type="Proteomes" id="UP001164909">
    <property type="component" value="Chromosome"/>
</dbReference>
<gene>
    <name evidence="1" type="ORF">OTK00_001744</name>
</gene>